<dbReference type="InterPro" id="IPR009014">
    <property type="entry name" value="Transketo_C/PFOR_II"/>
</dbReference>
<reference evidence="6" key="2">
    <citation type="journal article" date="2024" name="Environ. Microbiol.">
        <title>Genome analysis and description of Tunturibacter gen. nov. expands the diversity of Terriglobia in tundra soils.</title>
        <authorList>
            <person name="Messyasz A."/>
            <person name="Mannisto M.K."/>
            <person name="Kerkhof L.J."/>
            <person name="Haggblom M.M."/>
        </authorList>
    </citation>
    <scope>NUCLEOTIDE SEQUENCE</scope>
    <source>
        <strain evidence="6">M8UP23</strain>
    </source>
</reference>
<dbReference type="Pfam" id="PF02780">
    <property type="entry name" value="Transketolase_C"/>
    <property type="match status" value="1"/>
</dbReference>
<evidence type="ECO:0000259" key="5">
    <source>
        <dbReference type="SMART" id="SM00861"/>
    </source>
</evidence>
<evidence type="ECO:0000256" key="4">
    <source>
        <dbReference type="ARBA" id="ARBA00023052"/>
    </source>
</evidence>
<dbReference type="PANTHER" id="PTHR43257:SF2">
    <property type="entry name" value="PYRUVATE DEHYDROGENASE E1 COMPONENT SUBUNIT BETA"/>
    <property type="match status" value="1"/>
</dbReference>
<dbReference type="Pfam" id="PF00676">
    <property type="entry name" value="E1_dh"/>
    <property type="match status" value="1"/>
</dbReference>
<dbReference type="SUPFAM" id="SSF52922">
    <property type="entry name" value="TK C-terminal domain-like"/>
    <property type="match status" value="1"/>
</dbReference>
<organism evidence="6">
    <name type="scientific">Tunturiibacter empetritectus</name>
    <dbReference type="NCBI Taxonomy" id="3069691"/>
    <lineage>
        <taxon>Bacteria</taxon>
        <taxon>Pseudomonadati</taxon>
        <taxon>Acidobacteriota</taxon>
        <taxon>Terriglobia</taxon>
        <taxon>Terriglobales</taxon>
        <taxon>Acidobacteriaceae</taxon>
        <taxon>Tunturiibacter</taxon>
    </lineage>
</organism>
<dbReference type="RefSeq" id="WP_353068823.1">
    <property type="nucleotide sequence ID" value="NZ_CP132932.1"/>
</dbReference>
<feature type="domain" description="Transketolase-like pyrimidine-binding" evidence="5">
    <location>
        <begin position="393"/>
        <end position="583"/>
    </location>
</feature>
<keyword evidence="4" id="KW-0786">Thiamine pyrophosphate</keyword>
<gene>
    <name evidence="6" type="ORF">RBB75_17535</name>
</gene>
<dbReference type="GO" id="GO:0016624">
    <property type="term" value="F:oxidoreductase activity, acting on the aldehyde or oxo group of donors, disulfide as acceptor"/>
    <property type="evidence" value="ECO:0007669"/>
    <property type="project" value="InterPro"/>
</dbReference>
<dbReference type="AlphaFoldDB" id="A0AAU7ZBW8"/>
<dbReference type="CDD" id="cd07036">
    <property type="entry name" value="TPP_PYR_E1-PDHc-beta_like"/>
    <property type="match status" value="1"/>
</dbReference>
<dbReference type="EMBL" id="CP132932">
    <property type="protein sequence ID" value="XCB26214.1"/>
    <property type="molecule type" value="Genomic_DNA"/>
</dbReference>
<dbReference type="KEGG" id="temp:RBB75_17535"/>
<dbReference type="PANTHER" id="PTHR43257">
    <property type="entry name" value="PYRUVATE DEHYDROGENASE E1 COMPONENT BETA SUBUNIT"/>
    <property type="match status" value="1"/>
</dbReference>
<dbReference type="FunFam" id="3.40.50.920:FF:000001">
    <property type="entry name" value="Pyruvate dehydrogenase E1 beta subunit"/>
    <property type="match status" value="1"/>
</dbReference>
<dbReference type="Pfam" id="PF02779">
    <property type="entry name" value="Transket_pyr"/>
    <property type="match status" value="1"/>
</dbReference>
<proteinExistence type="predicted"/>
<keyword evidence="3" id="KW-0560">Oxidoreductase</keyword>
<sequence length="733" mass="80862">MARQSGSGVQESKKTAGGAAESLLTREQLVEFYRLMYLSRRTDDREIVLKRQQKIFFQISCAGHEALLVAAGMALKPGYDWFFPYYRDRAICLTLGNTVEEQLLQAVGAADDTASGGRQMPSHWSSRKLNIVSPSSSTATQCLHAVGCAEAGRFFTTHPEAAKKPDGDSRESDYRSFKDVTFHGDEVVYVSIGEGSTSQGEFWESLSTASNGKLPVLYVVEDNGYAISTPVEVNTPGGNISKLVANFPNFHFAEIDGTDPIASYKAMVEAVAYCRSGKGPALVHGHVIRPYSHSLSDDERLYRSVEELDADAARDPISRMQMWLLREGILDADAINKLERQVDEEVQRAADRAVMATLPAVASITKHVYSEDLSSQDARFATEPKPTADATERTMADLINCCLKDEMRRDERVVVFGEDVADATRDGALRAGKIKGKGGVFKLTAGLQTEFGSDRCWNSPLAEANITGRAIGMAVRGMKPVVEIQFFDYIWPAMHQMRNELSLVRWRSNGDFSCPLVMRVPIGGYLTGGSIYHSQSGESIFTHTPGVRVVMPSNALDALGLLRTAIRCDDPVLFLEHKRLYRETFGRAAYPGPDYCIPFGKAKIVRPGKDLTVLTYGAVVPRALQAAQKLHRDTGVDVELIDLRSLTPYDWEAIAESVRKTSRVIVAHEDMLSWGYGAEIAARIGDELFHDLDAPVRRVAAMDTFVAYQPLLEDAILPQPEDLYRAMAELAAF</sequence>
<evidence type="ECO:0000256" key="1">
    <source>
        <dbReference type="ARBA" id="ARBA00001964"/>
    </source>
</evidence>
<dbReference type="CDD" id="cd02000">
    <property type="entry name" value="TPP_E1_PDC_ADC_BCADC"/>
    <property type="match status" value="1"/>
</dbReference>
<dbReference type="InterPro" id="IPR033248">
    <property type="entry name" value="Transketolase_C"/>
</dbReference>
<dbReference type="Gene3D" id="3.40.50.970">
    <property type="match status" value="2"/>
</dbReference>
<evidence type="ECO:0000313" key="6">
    <source>
        <dbReference type="EMBL" id="XCB26214.1"/>
    </source>
</evidence>
<dbReference type="SUPFAM" id="SSF52518">
    <property type="entry name" value="Thiamin diphosphate-binding fold (THDP-binding)"/>
    <property type="match status" value="2"/>
</dbReference>
<dbReference type="FunFam" id="3.40.50.970:FF:000001">
    <property type="entry name" value="Pyruvate dehydrogenase E1 beta subunit"/>
    <property type="match status" value="1"/>
</dbReference>
<accession>A0AAU7ZBW8</accession>
<reference evidence="6" key="1">
    <citation type="submission" date="2023-08" db="EMBL/GenBank/DDBJ databases">
        <authorList>
            <person name="Messyasz A."/>
            <person name="Mannisto M.K."/>
            <person name="Kerkhof L.J."/>
            <person name="Haggblom M."/>
        </authorList>
    </citation>
    <scope>NUCLEOTIDE SEQUENCE</scope>
    <source>
        <strain evidence="6">M8UP23</strain>
    </source>
</reference>
<comment type="cofactor">
    <cofactor evidence="1">
        <name>thiamine diphosphate</name>
        <dbReference type="ChEBI" id="CHEBI:58937"/>
    </cofactor>
</comment>
<evidence type="ECO:0000256" key="2">
    <source>
        <dbReference type="ARBA" id="ARBA00003906"/>
    </source>
</evidence>
<protein>
    <submittedName>
        <fullName evidence="6">Dehydrogenase E1 component subunit alpha/beta</fullName>
    </submittedName>
</protein>
<evidence type="ECO:0000256" key="3">
    <source>
        <dbReference type="ARBA" id="ARBA00023002"/>
    </source>
</evidence>
<dbReference type="InterPro" id="IPR005475">
    <property type="entry name" value="Transketolase-like_Pyr-bd"/>
</dbReference>
<name>A0AAU7ZBW8_9BACT</name>
<dbReference type="InterPro" id="IPR029061">
    <property type="entry name" value="THDP-binding"/>
</dbReference>
<dbReference type="SMART" id="SM00861">
    <property type="entry name" value="Transket_pyr"/>
    <property type="match status" value="1"/>
</dbReference>
<dbReference type="InterPro" id="IPR001017">
    <property type="entry name" value="DH_E1"/>
</dbReference>
<comment type="function">
    <text evidence="2">E1 component of the 2-oxoglutarate dehydrogenase (OGDH) complex which catalyzes the decarboxylation of 2-oxoglutarate, the first step in the conversion of 2-oxoglutarate to succinyl-CoA and CO(2).</text>
</comment>
<dbReference type="Gene3D" id="3.40.50.920">
    <property type="match status" value="1"/>
</dbReference>